<dbReference type="PANTHER" id="PTHR43684:SF1">
    <property type="entry name" value="ENOYL-COA DELTA ISOMERASE 2"/>
    <property type="match status" value="1"/>
</dbReference>
<dbReference type="GO" id="GO:0004165">
    <property type="term" value="F:delta(3)-delta(2)-enoyl-CoA isomerase activity"/>
    <property type="evidence" value="ECO:0007669"/>
    <property type="project" value="UniProtKB-ARBA"/>
</dbReference>
<dbReference type="EMBL" id="JAGHQM010000370">
    <property type="protein sequence ID" value="KAH0562320.1"/>
    <property type="molecule type" value="Genomic_DNA"/>
</dbReference>
<evidence type="ECO:0008006" key="8">
    <source>
        <dbReference type="Google" id="ProtNLM"/>
    </source>
</evidence>
<organism evidence="6 7">
    <name type="scientific">Trichoglossum hirsutum</name>
    <dbReference type="NCBI Taxonomy" id="265104"/>
    <lineage>
        <taxon>Eukaryota</taxon>
        <taxon>Fungi</taxon>
        <taxon>Dikarya</taxon>
        <taxon>Ascomycota</taxon>
        <taxon>Pezizomycotina</taxon>
        <taxon>Geoglossomycetes</taxon>
        <taxon>Geoglossales</taxon>
        <taxon>Geoglossaceae</taxon>
        <taxon>Trichoglossum</taxon>
    </lineage>
</organism>
<evidence type="ECO:0000256" key="5">
    <source>
        <dbReference type="ARBA" id="ARBA00023235"/>
    </source>
</evidence>
<dbReference type="GO" id="GO:0005782">
    <property type="term" value="C:peroxisomal matrix"/>
    <property type="evidence" value="ECO:0007669"/>
    <property type="project" value="TreeGrafter"/>
</dbReference>
<dbReference type="CDD" id="cd06558">
    <property type="entry name" value="crotonase-like"/>
    <property type="match status" value="1"/>
</dbReference>
<keyword evidence="4" id="KW-0576">Peroxisome</keyword>
<protein>
    <recommendedName>
        <fullName evidence="8">3,2-trans-enoyl-CoA isomerase</fullName>
    </recommendedName>
</protein>
<gene>
    <name evidence="6" type="ORF">GP486_002985</name>
</gene>
<evidence type="ECO:0000256" key="3">
    <source>
        <dbReference type="ARBA" id="ARBA00005254"/>
    </source>
</evidence>
<comment type="similarity">
    <text evidence="3">Belongs to the enoyl-CoA hydratase/isomerase family.</text>
</comment>
<dbReference type="SUPFAM" id="SSF52096">
    <property type="entry name" value="ClpP/crotonase"/>
    <property type="match status" value="1"/>
</dbReference>
<dbReference type="AlphaFoldDB" id="A0A9P8LDY3"/>
<evidence type="ECO:0000256" key="2">
    <source>
        <dbReference type="ARBA" id="ARBA00005005"/>
    </source>
</evidence>
<dbReference type="Gene3D" id="3.90.226.10">
    <property type="entry name" value="2-enoyl-CoA Hydratase, Chain A, domain 1"/>
    <property type="match status" value="1"/>
</dbReference>
<dbReference type="InterPro" id="IPR051053">
    <property type="entry name" value="ECH/Chromodomain_protein"/>
</dbReference>
<dbReference type="InterPro" id="IPR001753">
    <property type="entry name" value="Enoyl-CoA_hydra/iso"/>
</dbReference>
<dbReference type="PANTHER" id="PTHR43684">
    <property type="match status" value="1"/>
</dbReference>
<comment type="pathway">
    <text evidence="2">Lipid metabolism; fatty acid beta-oxidation.</text>
</comment>
<dbReference type="Proteomes" id="UP000750711">
    <property type="component" value="Unassembled WGS sequence"/>
</dbReference>
<dbReference type="GO" id="GO:0006635">
    <property type="term" value="P:fatty acid beta-oxidation"/>
    <property type="evidence" value="ECO:0007669"/>
    <property type="project" value="TreeGrafter"/>
</dbReference>
<evidence type="ECO:0000256" key="1">
    <source>
        <dbReference type="ARBA" id="ARBA00004275"/>
    </source>
</evidence>
<dbReference type="InterPro" id="IPR029045">
    <property type="entry name" value="ClpP/crotonase-like_dom_sf"/>
</dbReference>
<keyword evidence="7" id="KW-1185">Reference proteome</keyword>
<comment type="caution">
    <text evidence="6">The sequence shown here is derived from an EMBL/GenBank/DDBJ whole genome shotgun (WGS) entry which is preliminary data.</text>
</comment>
<dbReference type="FunFam" id="3.90.226.10:FF:000048">
    <property type="entry name" value="3,2-trans-enoyl-CoA isomerase"/>
    <property type="match status" value="1"/>
</dbReference>
<evidence type="ECO:0000313" key="6">
    <source>
        <dbReference type="EMBL" id="KAH0562320.1"/>
    </source>
</evidence>
<comment type="subcellular location">
    <subcellularLocation>
        <location evidence="1">Peroxisome</location>
    </subcellularLocation>
</comment>
<accession>A0A9P8LDY3</accession>
<name>A0A9P8LDY3_9PEZI</name>
<evidence type="ECO:0000256" key="4">
    <source>
        <dbReference type="ARBA" id="ARBA00023140"/>
    </source>
</evidence>
<dbReference type="Pfam" id="PF00378">
    <property type="entry name" value="ECH_1"/>
    <property type="match status" value="1"/>
</dbReference>
<sequence>MAETQNEPITLEVHGKIAIITLNIERKLNALTPVHYHLLGKLLRDVATRDEVVVTLLTGNGRYFSAGIDVTSHRANPPGQDARQFWLKSFLATNIEVTRAFYTHPKILVTALNGPVLGLTAALIAHSDFIYATENAFLMTPFTSIGLVTEGASSVAFVRRMGIARANEALILSKRISARELLESGFVNKIIPESNFREGVLAYVKEHFGDHLNGESMLKAKALIRGPEMGLMEQQNAMEVFGGVERFMLGIPQEEFRKLASGAKRHKL</sequence>
<keyword evidence="5" id="KW-0413">Isomerase</keyword>
<evidence type="ECO:0000313" key="7">
    <source>
        <dbReference type="Proteomes" id="UP000750711"/>
    </source>
</evidence>
<reference evidence="6" key="1">
    <citation type="submission" date="2021-03" db="EMBL/GenBank/DDBJ databases">
        <title>Comparative genomics and phylogenomic investigation of the class Geoglossomycetes provide insights into ecological specialization and systematics.</title>
        <authorList>
            <person name="Melie T."/>
            <person name="Pirro S."/>
            <person name="Miller A.N."/>
            <person name="Quandt A."/>
        </authorList>
    </citation>
    <scope>NUCLEOTIDE SEQUENCE</scope>
    <source>
        <strain evidence="6">CAQ_001_2017</strain>
    </source>
</reference>
<proteinExistence type="inferred from homology"/>